<dbReference type="Gene3D" id="3.30.63.10">
    <property type="entry name" value="Guanylate Kinase phosphate binding domain"/>
    <property type="match status" value="1"/>
</dbReference>
<evidence type="ECO:0000259" key="7">
    <source>
        <dbReference type="PROSITE" id="PS50052"/>
    </source>
</evidence>
<proteinExistence type="inferred from homology"/>
<dbReference type="InterPro" id="IPR027417">
    <property type="entry name" value="P-loop_NTPase"/>
</dbReference>
<comment type="similarity">
    <text evidence="2">Belongs to the guanylate kinase family.</text>
</comment>
<keyword evidence="4 8" id="KW-0418">Kinase</keyword>
<evidence type="ECO:0000256" key="2">
    <source>
        <dbReference type="ARBA" id="ARBA00005790"/>
    </source>
</evidence>
<dbReference type="PANTHER" id="PTHR23117">
    <property type="entry name" value="GUANYLATE KINASE-RELATED"/>
    <property type="match status" value="1"/>
</dbReference>
<evidence type="ECO:0000313" key="9">
    <source>
        <dbReference type="Proteomes" id="UP001580407"/>
    </source>
</evidence>
<comment type="catalytic activity">
    <reaction evidence="5">
        <text>GMP + ATP = GDP + ADP</text>
        <dbReference type="Rhea" id="RHEA:20780"/>
        <dbReference type="ChEBI" id="CHEBI:30616"/>
        <dbReference type="ChEBI" id="CHEBI:58115"/>
        <dbReference type="ChEBI" id="CHEBI:58189"/>
        <dbReference type="ChEBI" id="CHEBI:456216"/>
        <dbReference type="EC" id="2.7.4.8"/>
    </reaction>
</comment>
<dbReference type="SUPFAM" id="SSF52540">
    <property type="entry name" value="P-loop containing nucleoside triphosphate hydrolases"/>
    <property type="match status" value="1"/>
</dbReference>
<sequence length="181" mass="20243">MSITLIVFQGPSASGKSTLQSLLGLPRVVTWTSRAPRPGELSGRDYHFATRERLEEMFRSGLMIEMNEYKGNYYGTSVQSIRDIIEGGTPMSTVMEAQGAAAIKAMFPAQTLLVGVSVCREECRRRLQERGASAEELERRMAGFEREIEELSQCDLIIHNSDDRLEKASSIIEILRKGLLN</sequence>
<evidence type="ECO:0000256" key="5">
    <source>
        <dbReference type="ARBA" id="ARBA00048594"/>
    </source>
</evidence>
<dbReference type="SMART" id="SM00072">
    <property type="entry name" value="GuKc"/>
    <property type="match status" value="1"/>
</dbReference>
<evidence type="ECO:0000256" key="3">
    <source>
        <dbReference type="ARBA" id="ARBA00022679"/>
    </source>
</evidence>
<evidence type="ECO:0000256" key="4">
    <source>
        <dbReference type="ARBA" id="ARBA00022777"/>
    </source>
</evidence>
<evidence type="ECO:0000313" key="8">
    <source>
        <dbReference type="EMBL" id="MFB5682905.1"/>
    </source>
</evidence>
<keyword evidence="3" id="KW-0808">Transferase</keyword>
<dbReference type="InterPro" id="IPR008144">
    <property type="entry name" value="Guanylate_kin-like_dom"/>
</dbReference>
<dbReference type="CDD" id="cd00071">
    <property type="entry name" value="GMPK"/>
    <property type="match status" value="1"/>
</dbReference>
<dbReference type="InterPro" id="IPR008145">
    <property type="entry name" value="GK/Ca_channel_bsu"/>
</dbReference>
<dbReference type="RefSeq" id="WP_375526649.1">
    <property type="nucleotide sequence ID" value="NZ_JBHILM010000021.1"/>
</dbReference>
<organism evidence="8 9">
    <name type="scientific">Paenibacillus terreus</name>
    <dbReference type="NCBI Taxonomy" id="1387834"/>
    <lineage>
        <taxon>Bacteria</taxon>
        <taxon>Bacillati</taxon>
        <taxon>Bacillota</taxon>
        <taxon>Bacilli</taxon>
        <taxon>Bacillales</taxon>
        <taxon>Paenibacillaceae</taxon>
        <taxon>Paenibacillus</taxon>
    </lineage>
</organism>
<evidence type="ECO:0000256" key="1">
    <source>
        <dbReference type="ARBA" id="ARBA00003531"/>
    </source>
</evidence>
<gene>
    <name evidence="8" type="ORF">ACE3NQ_18475</name>
</gene>
<comment type="caution">
    <text evidence="8">The sequence shown here is derived from an EMBL/GenBank/DDBJ whole genome shotgun (WGS) entry which is preliminary data.</text>
</comment>
<dbReference type="GO" id="GO:0016301">
    <property type="term" value="F:kinase activity"/>
    <property type="evidence" value="ECO:0007669"/>
    <property type="project" value="UniProtKB-KW"/>
</dbReference>
<accession>A0ABV5BBA9</accession>
<keyword evidence="6" id="KW-0175">Coiled coil</keyword>
<dbReference type="PROSITE" id="PS50052">
    <property type="entry name" value="GUANYLATE_KINASE_2"/>
    <property type="match status" value="1"/>
</dbReference>
<evidence type="ECO:0000256" key="6">
    <source>
        <dbReference type="SAM" id="Coils"/>
    </source>
</evidence>
<comment type="function">
    <text evidence="1">Essential for recycling GMP and indirectly, cGMP.</text>
</comment>
<dbReference type="Gene3D" id="3.40.50.300">
    <property type="entry name" value="P-loop containing nucleotide triphosphate hydrolases"/>
    <property type="match status" value="1"/>
</dbReference>
<dbReference type="Pfam" id="PF00625">
    <property type="entry name" value="Guanylate_kin"/>
    <property type="match status" value="1"/>
</dbReference>
<feature type="domain" description="Guanylate kinase-like" evidence="7">
    <location>
        <begin position="3"/>
        <end position="176"/>
    </location>
</feature>
<feature type="coiled-coil region" evidence="6">
    <location>
        <begin position="120"/>
        <end position="154"/>
    </location>
</feature>
<protein>
    <submittedName>
        <fullName evidence="8">Guanylate kinase</fullName>
    </submittedName>
</protein>
<reference evidence="8 9" key="1">
    <citation type="submission" date="2024-09" db="EMBL/GenBank/DDBJ databases">
        <authorList>
            <person name="Ruan L."/>
        </authorList>
    </citation>
    <scope>NUCLEOTIDE SEQUENCE [LARGE SCALE GENOMIC DNA]</scope>
    <source>
        <strain evidence="8 9">D33</strain>
    </source>
</reference>
<dbReference type="EMBL" id="JBHILM010000021">
    <property type="protein sequence ID" value="MFB5682905.1"/>
    <property type="molecule type" value="Genomic_DNA"/>
</dbReference>
<dbReference type="PANTHER" id="PTHR23117:SF13">
    <property type="entry name" value="GUANYLATE KINASE"/>
    <property type="match status" value="1"/>
</dbReference>
<name>A0ABV5BBA9_9BACL</name>
<keyword evidence="9" id="KW-1185">Reference proteome</keyword>
<dbReference type="Proteomes" id="UP001580407">
    <property type="component" value="Unassembled WGS sequence"/>
</dbReference>